<keyword evidence="2" id="KW-0808">Transferase</keyword>
<sequence>MAYEAPSKTTREELETATAQELRSIYAYHISVNPNLTTPSIPPTIPKVYEDTVAMHGEGIAQMAVSHYQGMFQNFLVGLVNAKRVLEIGTFTGSSAIFFANALKRNGVKPSGTNKPVIGLDISKDYAKIACANFAKAGVEDYIQVIVGDARKNLAKLEGQVFDVVFLDADKTSYKDYYDTVLEKNILAENGIIIADNTAFDCVTPFVNIPAPVADDAAPLNVSFSGHPERKEFGKAIHEFNEYIRKDPRTEAVMVPLFTGITLIRRLNNSNNN</sequence>
<reference evidence="5" key="1">
    <citation type="submission" date="2022-07" db="EMBL/GenBank/DDBJ databases">
        <title>Phylogenomic reconstructions and comparative analyses of Kickxellomycotina fungi.</title>
        <authorList>
            <person name="Reynolds N.K."/>
            <person name="Stajich J.E."/>
            <person name="Barry K."/>
            <person name="Grigoriev I.V."/>
            <person name="Crous P."/>
            <person name="Smith M.E."/>
        </authorList>
    </citation>
    <scope>NUCLEOTIDE SEQUENCE</scope>
    <source>
        <strain evidence="5">NRRL 3115</strain>
    </source>
</reference>
<dbReference type="PANTHER" id="PTHR10509">
    <property type="entry name" value="O-METHYLTRANSFERASE-RELATED"/>
    <property type="match status" value="1"/>
</dbReference>
<keyword evidence="1" id="KW-0489">Methyltransferase</keyword>
<dbReference type="PANTHER" id="PTHR10509:SF14">
    <property type="entry name" value="CAFFEOYL-COA O-METHYLTRANSFERASE 3-RELATED"/>
    <property type="match status" value="1"/>
</dbReference>
<dbReference type="OrthoDB" id="10251242at2759"/>
<comment type="similarity">
    <text evidence="4">Belongs to the class I-like SAM-binding methyltransferase superfamily. Cation-dependent O-methyltransferase family.</text>
</comment>
<dbReference type="GO" id="GO:0008171">
    <property type="term" value="F:O-methyltransferase activity"/>
    <property type="evidence" value="ECO:0007669"/>
    <property type="project" value="InterPro"/>
</dbReference>
<dbReference type="SUPFAM" id="SSF53335">
    <property type="entry name" value="S-adenosyl-L-methionine-dependent methyltransferases"/>
    <property type="match status" value="1"/>
</dbReference>
<proteinExistence type="inferred from homology"/>
<keyword evidence="3" id="KW-0949">S-adenosyl-L-methionine</keyword>
<name>A0A9W8L1J1_9FUNG</name>
<evidence type="ECO:0000256" key="4">
    <source>
        <dbReference type="ARBA" id="ARBA00023453"/>
    </source>
</evidence>
<evidence type="ECO:0008006" key="7">
    <source>
        <dbReference type="Google" id="ProtNLM"/>
    </source>
</evidence>
<dbReference type="PROSITE" id="PS51682">
    <property type="entry name" value="SAM_OMT_I"/>
    <property type="match status" value="1"/>
</dbReference>
<evidence type="ECO:0000256" key="3">
    <source>
        <dbReference type="ARBA" id="ARBA00022691"/>
    </source>
</evidence>
<gene>
    <name evidence="5" type="ORF">GGI25_000254</name>
</gene>
<dbReference type="Gene3D" id="3.40.50.150">
    <property type="entry name" value="Vaccinia Virus protein VP39"/>
    <property type="match status" value="1"/>
</dbReference>
<dbReference type="InterPro" id="IPR002935">
    <property type="entry name" value="SAM_O-MeTrfase"/>
</dbReference>
<dbReference type="InterPro" id="IPR050362">
    <property type="entry name" value="Cation-dep_OMT"/>
</dbReference>
<dbReference type="InterPro" id="IPR029063">
    <property type="entry name" value="SAM-dependent_MTases_sf"/>
</dbReference>
<evidence type="ECO:0000256" key="2">
    <source>
        <dbReference type="ARBA" id="ARBA00022679"/>
    </source>
</evidence>
<dbReference type="CDD" id="cd02440">
    <property type="entry name" value="AdoMet_MTases"/>
    <property type="match status" value="1"/>
</dbReference>
<dbReference type="GO" id="GO:0008757">
    <property type="term" value="F:S-adenosylmethionine-dependent methyltransferase activity"/>
    <property type="evidence" value="ECO:0007669"/>
    <property type="project" value="TreeGrafter"/>
</dbReference>
<evidence type="ECO:0000256" key="1">
    <source>
        <dbReference type="ARBA" id="ARBA00022603"/>
    </source>
</evidence>
<protein>
    <recommendedName>
        <fullName evidence="7">S-adenosyl-L-methionine-dependent methyltransferase</fullName>
    </recommendedName>
</protein>
<dbReference type="EMBL" id="JANBTW010000002">
    <property type="protein sequence ID" value="KAJ2680949.1"/>
    <property type="molecule type" value="Genomic_DNA"/>
</dbReference>
<dbReference type="AlphaFoldDB" id="A0A9W8L1J1"/>
<evidence type="ECO:0000313" key="6">
    <source>
        <dbReference type="Proteomes" id="UP001151518"/>
    </source>
</evidence>
<organism evidence="5 6">
    <name type="scientific">Coemansia spiralis</name>
    <dbReference type="NCBI Taxonomy" id="417178"/>
    <lineage>
        <taxon>Eukaryota</taxon>
        <taxon>Fungi</taxon>
        <taxon>Fungi incertae sedis</taxon>
        <taxon>Zoopagomycota</taxon>
        <taxon>Kickxellomycotina</taxon>
        <taxon>Kickxellomycetes</taxon>
        <taxon>Kickxellales</taxon>
        <taxon>Kickxellaceae</taxon>
        <taxon>Coemansia</taxon>
    </lineage>
</organism>
<dbReference type="Pfam" id="PF01596">
    <property type="entry name" value="Methyltransf_3"/>
    <property type="match status" value="1"/>
</dbReference>
<dbReference type="Proteomes" id="UP001151518">
    <property type="component" value="Unassembled WGS sequence"/>
</dbReference>
<evidence type="ECO:0000313" key="5">
    <source>
        <dbReference type="EMBL" id="KAJ2680949.1"/>
    </source>
</evidence>
<comment type="caution">
    <text evidence="5">The sequence shown here is derived from an EMBL/GenBank/DDBJ whole genome shotgun (WGS) entry which is preliminary data.</text>
</comment>
<accession>A0A9W8L1J1</accession>
<dbReference type="GO" id="GO:0032259">
    <property type="term" value="P:methylation"/>
    <property type="evidence" value="ECO:0007669"/>
    <property type="project" value="UniProtKB-KW"/>
</dbReference>